<protein>
    <recommendedName>
        <fullName evidence="8">Probable membrane transporter protein</fullName>
    </recommendedName>
</protein>
<evidence type="ECO:0000256" key="6">
    <source>
        <dbReference type="ARBA" id="ARBA00022989"/>
    </source>
</evidence>
<keyword evidence="10" id="KW-1185">Reference proteome</keyword>
<evidence type="ECO:0000256" key="7">
    <source>
        <dbReference type="ARBA" id="ARBA00023136"/>
    </source>
</evidence>
<evidence type="ECO:0000313" key="10">
    <source>
        <dbReference type="Proteomes" id="UP000318242"/>
    </source>
</evidence>
<keyword evidence="3" id="KW-0813">Transport</keyword>
<keyword evidence="7 8" id="KW-0472">Membrane</keyword>
<evidence type="ECO:0000256" key="2">
    <source>
        <dbReference type="ARBA" id="ARBA00009142"/>
    </source>
</evidence>
<sequence>MGLAAVFVFFAGMIRGYSGFGFAIIAALCLSFVYSPFESIAIALTLDLLSSLCLLSGIKREINKRLLALLTVGMLGAIPISLLFISQISAHQLKMMIAGFSFIAGTLIMLNLKVSWLNQRYALLAGAVSGFSMTTASAGGPPLVLYLLNLSLNARELRATAIIFFIFSSLASLTGLLYVDAISAESIQFSLLLFPAAVIGNMVGKKLFSKYPDPSPRKTIAPILVMLALLIIVF</sequence>
<proteinExistence type="inferred from homology"/>
<evidence type="ECO:0000256" key="5">
    <source>
        <dbReference type="ARBA" id="ARBA00022692"/>
    </source>
</evidence>
<dbReference type="RefSeq" id="WP_141269840.1">
    <property type="nucleotide sequence ID" value="NZ_BJLH01000003.1"/>
</dbReference>
<dbReference type="Proteomes" id="UP000318242">
    <property type="component" value="Unassembled WGS sequence"/>
</dbReference>
<reference evidence="9 10" key="1">
    <citation type="submission" date="2019-06" db="EMBL/GenBank/DDBJ databases">
        <title>Whole genome shotgun sequence of Vibrio comitans NBRC 102076.</title>
        <authorList>
            <person name="Hosoyama A."/>
            <person name="Uohara A."/>
            <person name="Ohji S."/>
            <person name="Ichikawa N."/>
        </authorList>
    </citation>
    <scope>NUCLEOTIDE SEQUENCE [LARGE SCALE GENOMIC DNA]</scope>
    <source>
        <strain evidence="9 10">NBRC 102076</strain>
    </source>
</reference>
<feature type="transmembrane region" description="Helical" evidence="8">
    <location>
        <begin position="7"/>
        <end position="34"/>
    </location>
</feature>
<feature type="transmembrane region" description="Helical" evidence="8">
    <location>
        <begin position="40"/>
        <end position="58"/>
    </location>
</feature>
<keyword evidence="6 8" id="KW-1133">Transmembrane helix</keyword>
<dbReference type="PANTHER" id="PTHR30269">
    <property type="entry name" value="TRANSMEMBRANE PROTEIN YFCA"/>
    <property type="match status" value="1"/>
</dbReference>
<dbReference type="OrthoDB" id="5739612at2"/>
<dbReference type="Pfam" id="PF01925">
    <property type="entry name" value="TauE"/>
    <property type="match status" value="1"/>
</dbReference>
<feature type="transmembrane region" description="Helical" evidence="8">
    <location>
        <begin position="159"/>
        <end position="179"/>
    </location>
</feature>
<keyword evidence="4 8" id="KW-1003">Cell membrane</keyword>
<feature type="transmembrane region" description="Helical" evidence="8">
    <location>
        <begin position="216"/>
        <end position="233"/>
    </location>
</feature>
<accession>A0A4Y3IJD7</accession>
<dbReference type="AlphaFoldDB" id="A0A4Y3IJD7"/>
<name>A0A4Y3IJD7_9VIBR</name>
<dbReference type="EMBL" id="BJLH01000003">
    <property type="protein sequence ID" value="GEA59629.1"/>
    <property type="molecule type" value="Genomic_DNA"/>
</dbReference>
<comment type="caution">
    <text evidence="9">The sequence shown here is derived from an EMBL/GenBank/DDBJ whole genome shotgun (WGS) entry which is preliminary data.</text>
</comment>
<dbReference type="InterPro" id="IPR052017">
    <property type="entry name" value="TSUP"/>
</dbReference>
<comment type="similarity">
    <text evidence="2 8">Belongs to the 4-toluene sulfonate uptake permease (TSUP) (TC 2.A.102) family.</text>
</comment>
<evidence type="ECO:0000313" key="9">
    <source>
        <dbReference type="EMBL" id="GEA59629.1"/>
    </source>
</evidence>
<dbReference type="InterPro" id="IPR002781">
    <property type="entry name" value="TM_pro_TauE-like"/>
</dbReference>
<dbReference type="GO" id="GO:0005886">
    <property type="term" value="C:plasma membrane"/>
    <property type="evidence" value="ECO:0007669"/>
    <property type="project" value="UniProtKB-SubCell"/>
</dbReference>
<feature type="transmembrane region" description="Helical" evidence="8">
    <location>
        <begin position="67"/>
        <end position="89"/>
    </location>
</feature>
<feature type="transmembrane region" description="Helical" evidence="8">
    <location>
        <begin position="121"/>
        <end position="139"/>
    </location>
</feature>
<feature type="transmembrane region" description="Helical" evidence="8">
    <location>
        <begin position="186"/>
        <end position="204"/>
    </location>
</feature>
<comment type="subcellular location">
    <subcellularLocation>
        <location evidence="1 8">Cell membrane</location>
        <topology evidence="1 8">Multi-pass membrane protein</topology>
    </subcellularLocation>
</comment>
<gene>
    <name evidence="9" type="ORF">VCO01S_08220</name>
</gene>
<dbReference type="PANTHER" id="PTHR30269:SF37">
    <property type="entry name" value="MEMBRANE TRANSPORTER PROTEIN"/>
    <property type="match status" value="1"/>
</dbReference>
<feature type="transmembrane region" description="Helical" evidence="8">
    <location>
        <begin position="95"/>
        <end position="114"/>
    </location>
</feature>
<keyword evidence="5 8" id="KW-0812">Transmembrane</keyword>
<evidence type="ECO:0000256" key="4">
    <source>
        <dbReference type="ARBA" id="ARBA00022475"/>
    </source>
</evidence>
<organism evidence="9 10">
    <name type="scientific">Vibrio comitans NBRC 102076</name>
    <dbReference type="NCBI Taxonomy" id="1219078"/>
    <lineage>
        <taxon>Bacteria</taxon>
        <taxon>Pseudomonadati</taxon>
        <taxon>Pseudomonadota</taxon>
        <taxon>Gammaproteobacteria</taxon>
        <taxon>Vibrionales</taxon>
        <taxon>Vibrionaceae</taxon>
        <taxon>Vibrio</taxon>
    </lineage>
</organism>
<evidence type="ECO:0000256" key="8">
    <source>
        <dbReference type="RuleBase" id="RU363041"/>
    </source>
</evidence>
<evidence type="ECO:0000256" key="3">
    <source>
        <dbReference type="ARBA" id="ARBA00022448"/>
    </source>
</evidence>
<evidence type="ECO:0000256" key="1">
    <source>
        <dbReference type="ARBA" id="ARBA00004651"/>
    </source>
</evidence>